<dbReference type="InterPro" id="IPR008854">
    <property type="entry name" value="TPMT"/>
</dbReference>
<gene>
    <name evidence="9" type="primary">tpm</name>
    <name evidence="10" type="ORF">SAMN05216221_0759</name>
</gene>
<dbReference type="RefSeq" id="WP_090347684.1">
    <property type="nucleotide sequence ID" value="NZ_LT629751.1"/>
</dbReference>
<dbReference type="NCBIfam" id="NF009732">
    <property type="entry name" value="PRK13255.1"/>
    <property type="match status" value="1"/>
</dbReference>
<comment type="catalytic activity">
    <reaction evidence="1 9">
        <text>S-adenosyl-L-methionine + a thiopurine = S-adenosyl-L-homocysteine + a thiopurine S-methylether.</text>
        <dbReference type="EC" id="2.1.1.67"/>
    </reaction>
</comment>
<dbReference type="PANTHER" id="PTHR10259">
    <property type="entry name" value="THIOPURINE S-METHYLTRANSFERASE"/>
    <property type="match status" value="1"/>
</dbReference>
<keyword evidence="5 9" id="KW-0963">Cytoplasm</keyword>
<accession>A0A1H1NBR7</accession>
<dbReference type="PANTHER" id="PTHR10259:SF11">
    <property type="entry name" value="THIOPURINE S-METHYLTRANSFERASE"/>
    <property type="match status" value="1"/>
</dbReference>
<evidence type="ECO:0000256" key="6">
    <source>
        <dbReference type="ARBA" id="ARBA00022603"/>
    </source>
</evidence>
<dbReference type="Proteomes" id="UP000243359">
    <property type="component" value="Chromosome I"/>
</dbReference>
<dbReference type="Pfam" id="PF05724">
    <property type="entry name" value="TPMT"/>
    <property type="match status" value="1"/>
</dbReference>
<dbReference type="AlphaFoldDB" id="A0A1H1NBR7"/>
<evidence type="ECO:0000256" key="3">
    <source>
        <dbReference type="ARBA" id="ARBA00008145"/>
    </source>
</evidence>
<evidence type="ECO:0000256" key="4">
    <source>
        <dbReference type="ARBA" id="ARBA00011905"/>
    </source>
</evidence>
<dbReference type="GO" id="GO:0010038">
    <property type="term" value="P:response to metal ion"/>
    <property type="evidence" value="ECO:0007669"/>
    <property type="project" value="InterPro"/>
</dbReference>
<keyword evidence="11" id="KW-1185">Reference proteome</keyword>
<sequence length="218" mass="24316">MHEEFWQARWARNEIGFHRSEVNPLLPRHWPAVGLAPGSEVLVPLCGKSLDMPWLAAHGYPVLGVELAEKAVQDFFAEQGLTAEARDDGLLRRYQAEGIALLHGDLFAVTVQQAAGCRGYYDRAALIALPPEMRRRYVAHLTALLPSGCVGLLATLDYPQEQRQGPPFAVSDAEVRELYGEGWLIELLEDEDVLAENAGFLALGVSSLRERVYRLIRR</sequence>
<dbReference type="Gene3D" id="3.40.50.150">
    <property type="entry name" value="Vaccinia Virus protein VP39"/>
    <property type="match status" value="1"/>
</dbReference>
<evidence type="ECO:0000256" key="5">
    <source>
        <dbReference type="ARBA" id="ARBA00022490"/>
    </source>
</evidence>
<evidence type="ECO:0000256" key="8">
    <source>
        <dbReference type="ARBA" id="ARBA00022691"/>
    </source>
</evidence>
<feature type="binding site" evidence="9">
    <location>
        <position position="66"/>
    </location>
    <ligand>
        <name>S-adenosyl-L-methionine</name>
        <dbReference type="ChEBI" id="CHEBI:59789"/>
    </ligand>
</feature>
<reference evidence="11" key="1">
    <citation type="submission" date="2016-10" db="EMBL/GenBank/DDBJ databases">
        <authorList>
            <person name="Varghese N."/>
            <person name="Submissions S."/>
        </authorList>
    </citation>
    <scope>NUCLEOTIDE SEQUENCE [LARGE SCALE GENOMIC DNA]</scope>
    <source>
        <strain evidence="11">KCTC 32247</strain>
    </source>
</reference>
<dbReference type="NCBIfam" id="TIGR03840">
    <property type="entry name" value="TMPT_Se_Te"/>
    <property type="match status" value="1"/>
</dbReference>
<evidence type="ECO:0000313" key="11">
    <source>
        <dbReference type="Proteomes" id="UP000243359"/>
    </source>
</evidence>
<dbReference type="STRING" id="1392877.SAMN05216221_0759"/>
<keyword evidence="8 9" id="KW-0949">S-adenosyl-L-methionine</keyword>
<keyword evidence="7 9" id="KW-0808">Transferase</keyword>
<comment type="subcellular location">
    <subcellularLocation>
        <location evidence="2 9">Cytoplasm</location>
    </subcellularLocation>
</comment>
<dbReference type="EC" id="2.1.1.67" evidence="4 9"/>
<dbReference type="InterPro" id="IPR025835">
    <property type="entry name" value="Thiopurine_S-MeTrfase"/>
</dbReference>
<comment type="similarity">
    <text evidence="3 9">Belongs to the class I-like SAM-binding methyltransferase superfamily. TPMT family.</text>
</comment>
<dbReference type="PROSITE" id="PS51585">
    <property type="entry name" value="SAM_MT_TPMT"/>
    <property type="match status" value="1"/>
</dbReference>
<dbReference type="InterPro" id="IPR029063">
    <property type="entry name" value="SAM-dependent_MTases_sf"/>
</dbReference>
<organism evidence="10 11">
    <name type="scientific">Pseudomonas oryzae</name>
    <dbReference type="NCBI Taxonomy" id="1392877"/>
    <lineage>
        <taxon>Bacteria</taxon>
        <taxon>Pseudomonadati</taxon>
        <taxon>Pseudomonadota</taxon>
        <taxon>Gammaproteobacteria</taxon>
        <taxon>Pseudomonadales</taxon>
        <taxon>Pseudomonadaceae</taxon>
        <taxon>Pseudomonas</taxon>
    </lineage>
</organism>
<dbReference type="EMBL" id="LT629751">
    <property type="protein sequence ID" value="SDR96367.1"/>
    <property type="molecule type" value="Genomic_DNA"/>
</dbReference>
<dbReference type="GO" id="GO:0032259">
    <property type="term" value="P:methylation"/>
    <property type="evidence" value="ECO:0007669"/>
    <property type="project" value="UniProtKB-KW"/>
</dbReference>
<evidence type="ECO:0000256" key="9">
    <source>
        <dbReference type="HAMAP-Rule" id="MF_00812"/>
    </source>
</evidence>
<dbReference type="HAMAP" id="MF_00812">
    <property type="entry name" value="Thiopur_methtran"/>
    <property type="match status" value="1"/>
</dbReference>
<keyword evidence="6 9" id="KW-0489">Methyltransferase</keyword>
<dbReference type="PIRSF" id="PIRSF023956">
    <property type="entry name" value="Thiopurine_S-methyltransferase"/>
    <property type="match status" value="1"/>
</dbReference>
<dbReference type="GO" id="GO:0008119">
    <property type="term" value="F:thiopurine S-methyltransferase activity"/>
    <property type="evidence" value="ECO:0007669"/>
    <property type="project" value="UniProtKB-UniRule"/>
</dbReference>
<dbReference type="SUPFAM" id="SSF53335">
    <property type="entry name" value="S-adenosyl-L-methionine-dependent methyltransferases"/>
    <property type="match status" value="1"/>
</dbReference>
<evidence type="ECO:0000313" key="10">
    <source>
        <dbReference type="EMBL" id="SDR96367.1"/>
    </source>
</evidence>
<dbReference type="GO" id="GO:0005737">
    <property type="term" value="C:cytoplasm"/>
    <property type="evidence" value="ECO:0007669"/>
    <property type="project" value="UniProtKB-SubCell"/>
</dbReference>
<proteinExistence type="inferred from homology"/>
<protein>
    <recommendedName>
        <fullName evidence="4 9">Thiopurine S-methyltransferase</fullName>
        <ecNumber evidence="4 9">2.1.1.67</ecNumber>
    </recommendedName>
    <alternativeName>
        <fullName evidence="9">Thiopurine methyltransferase</fullName>
    </alternativeName>
</protein>
<evidence type="ECO:0000256" key="7">
    <source>
        <dbReference type="ARBA" id="ARBA00022679"/>
    </source>
</evidence>
<evidence type="ECO:0000256" key="2">
    <source>
        <dbReference type="ARBA" id="ARBA00004496"/>
    </source>
</evidence>
<feature type="binding site" evidence="9">
    <location>
        <position position="10"/>
    </location>
    <ligand>
        <name>S-adenosyl-L-methionine</name>
        <dbReference type="ChEBI" id="CHEBI:59789"/>
    </ligand>
</feature>
<feature type="binding site" evidence="9">
    <location>
        <position position="45"/>
    </location>
    <ligand>
        <name>S-adenosyl-L-methionine</name>
        <dbReference type="ChEBI" id="CHEBI:59789"/>
    </ligand>
</feature>
<evidence type="ECO:0000256" key="1">
    <source>
        <dbReference type="ARBA" id="ARBA00000903"/>
    </source>
</evidence>
<dbReference type="FunFam" id="3.40.50.150:FF:000101">
    <property type="entry name" value="Thiopurine S-methyltransferase"/>
    <property type="match status" value="1"/>
</dbReference>
<feature type="binding site" evidence="9">
    <location>
        <position position="123"/>
    </location>
    <ligand>
        <name>S-adenosyl-L-methionine</name>
        <dbReference type="ChEBI" id="CHEBI:59789"/>
    </ligand>
</feature>
<name>A0A1H1NBR7_9PSED</name>
<dbReference type="InterPro" id="IPR022474">
    <property type="entry name" value="Thiopur_S-MeTfrase_Se/Te_detox"/>
</dbReference>
<dbReference type="OrthoDB" id="9778208at2"/>